<keyword evidence="9" id="KW-0479">Metal-binding</keyword>
<dbReference type="Gene3D" id="1.20.970.10">
    <property type="entry name" value="Transferase, Pyrimidine Nucleoside Phosphorylase, Chain C"/>
    <property type="match status" value="1"/>
</dbReference>
<dbReference type="GO" id="GO:0000287">
    <property type="term" value="F:magnesium ion binding"/>
    <property type="evidence" value="ECO:0007669"/>
    <property type="project" value="UniProtKB-UniRule"/>
</dbReference>
<feature type="binding site" evidence="9">
    <location>
        <position position="224"/>
    </location>
    <ligand>
        <name>Mg(2+)</name>
        <dbReference type="ChEBI" id="CHEBI:18420"/>
        <label>2</label>
    </ligand>
</feature>
<keyword evidence="3 9" id="KW-0328">Glycosyltransferase</keyword>
<dbReference type="Pfam" id="PF02885">
    <property type="entry name" value="Glycos_trans_3N"/>
    <property type="match status" value="1"/>
</dbReference>
<keyword evidence="2 9" id="KW-0028">Amino-acid biosynthesis</keyword>
<comment type="catalytic activity">
    <reaction evidence="7 9">
        <text>N-(5-phospho-beta-D-ribosyl)anthranilate + diphosphate = 5-phospho-alpha-D-ribose 1-diphosphate + anthranilate</text>
        <dbReference type="Rhea" id="RHEA:11768"/>
        <dbReference type="ChEBI" id="CHEBI:16567"/>
        <dbReference type="ChEBI" id="CHEBI:18277"/>
        <dbReference type="ChEBI" id="CHEBI:33019"/>
        <dbReference type="ChEBI" id="CHEBI:58017"/>
        <dbReference type="EC" id="2.4.2.18"/>
    </reaction>
</comment>
<dbReference type="InterPro" id="IPR005940">
    <property type="entry name" value="Anthranilate_Pribosyl_Tfrase"/>
</dbReference>
<feature type="binding site" evidence="9">
    <location>
        <begin position="89"/>
        <end position="92"/>
    </location>
    <ligand>
        <name>5-phospho-alpha-D-ribose 1-diphosphate</name>
        <dbReference type="ChEBI" id="CHEBI:58017"/>
    </ligand>
</feature>
<evidence type="ECO:0000256" key="6">
    <source>
        <dbReference type="ARBA" id="ARBA00023141"/>
    </source>
</evidence>
<comment type="function">
    <text evidence="9">Catalyzes the transfer of the phosphoribosyl group of 5-phosphorylribose-1-pyrophosphate (PRPP) to anthranilate to yield N-(5'-phosphoribosyl)-anthranilate (PRA).</text>
</comment>
<dbReference type="PANTHER" id="PTHR43285">
    <property type="entry name" value="ANTHRANILATE PHOSPHORIBOSYLTRANSFERASE"/>
    <property type="match status" value="1"/>
</dbReference>
<dbReference type="Pfam" id="PF00591">
    <property type="entry name" value="Glycos_transf_3"/>
    <property type="match status" value="1"/>
</dbReference>
<feature type="binding site" evidence="9">
    <location>
        <position position="110"/>
    </location>
    <ligand>
        <name>anthranilate</name>
        <dbReference type="ChEBI" id="CHEBI:16567"/>
        <label>1</label>
    </ligand>
</feature>
<evidence type="ECO:0000259" key="10">
    <source>
        <dbReference type="Pfam" id="PF00591"/>
    </source>
</evidence>
<evidence type="ECO:0000256" key="1">
    <source>
        <dbReference type="ARBA" id="ARBA00004907"/>
    </source>
</evidence>
<feature type="binding site" evidence="9">
    <location>
        <position position="119"/>
    </location>
    <ligand>
        <name>5-phospho-alpha-D-ribose 1-diphosphate</name>
        <dbReference type="ChEBI" id="CHEBI:58017"/>
    </ligand>
</feature>
<feature type="binding site" evidence="9">
    <location>
        <position position="87"/>
    </location>
    <ligand>
        <name>5-phospho-alpha-D-ribose 1-diphosphate</name>
        <dbReference type="ChEBI" id="CHEBI:58017"/>
    </ligand>
</feature>
<name>A0A178HDJ0_9LACT</name>
<comment type="subunit">
    <text evidence="9">Homodimer.</text>
</comment>
<dbReference type="GO" id="GO:0004048">
    <property type="term" value="F:anthranilate phosphoribosyltransferase activity"/>
    <property type="evidence" value="ECO:0007669"/>
    <property type="project" value="UniProtKB-UniRule"/>
</dbReference>
<sequence>MMKAAIEQLINHQDLSYQESYQAVKAMMSGQVSQAQMAAYLTALAIKGASDQEIAGSAAAMRDQAKSIDTQRDTLEIVGTGGDQSYSFNISTTASLIIAAAGVPVTKHGNRSASSKSGAADCIEALGINLYQDPDLANQLLDQVGICFLFAQNYHLSMKNVSGVRQDLGIKTIFNILGPITNPAKPKYQVLGVYQEDLIHPMAKVIKNLGVERGLVIYGQDGMDEISISAPTSALFFDCDYEESFTIKPEDYGFPNYQKADIVGGTPADNAQITIDILTGQEHGAKRDITLLNAAAGLYAARKVDSLDAGIELARQIIDSGAAYQLLQDYISASQEGVTHDLEAVSLT</sequence>
<dbReference type="SUPFAM" id="SSF47648">
    <property type="entry name" value="Nucleoside phosphorylase/phosphoribosyltransferase N-terminal domain"/>
    <property type="match status" value="1"/>
</dbReference>
<feature type="binding site" evidence="9">
    <location>
        <position position="225"/>
    </location>
    <ligand>
        <name>Mg(2+)</name>
        <dbReference type="ChEBI" id="CHEBI:18420"/>
        <label>1</label>
    </ligand>
</feature>
<feature type="binding site" evidence="9">
    <location>
        <position position="165"/>
    </location>
    <ligand>
        <name>anthranilate</name>
        <dbReference type="ChEBI" id="CHEBI:16567"/>
        <label>2</label>
    </ligand>
</feature>
<comment type="pathway">
    <text evidence="1 9">Amino-acid biosynthesis; L-tryptophan biosynthesis; L-tryptophan from chorismate: step 2/5.</text>
</comment>
<proteinExistence type="inferred from homology"/>
<feature type="binding site" evidence="9">
    <location>
        <position position="91"/>
    </location>
    <ligand>
        <name>Mg(2+)</name>
        <dbReference type="ChEBI" id="CHEBI:18420"/>
        <label>1</label>
    </ligand>
</feature>
<protein>
    <recommendedName>
        <fullName evidence="9">Anthranilate phosphoribosyltransferase</fullName>
        <ecNumber evidence="9">2.4.2.18</ecNumber>
    </recommendedName>
</protein>
<keyword evidence="4 9" id="KW-0808">Transferase</keyword>
<dbReference type="InterPro" id="IPR035902">
    <property type="entry name" value="Nuc_phospho_transferase"/>
</dbReference>
<dbReference type="GO" id="GO:0000162">
    <property type="term" value="P:L-tryptophan biosynthetic process"/>
    <property type="evidence" value="ECO:0007669"/>
    <property type="project" value="UniProtKB-UniRule"/>
</dbReference>
<comment type="cofactor">
    <cofactor evidence="9">
        <name>Mg(2+)</name>
        <dbReference type="ChEBI" id="CHEBI:18420"/>
    </cofactor>
    <text evidence="9">Binds 2 magnesium ions per monomer.</text>
</comment>
<dbReference type="NCBIfam" id="TIGR01245">
    <property type="entry name" value="trpD"/>
    <property type="match status" value="1"/>
</dbReference>
<dbReference type="PANTHER" id="PTHR43285:SF2">
    <property type="entry name" value="ANTHRANILATE PHOSPHORIBOSYLTRANSFERASE"/>
    <property type="match status" value="1"/>
</dbReference>
<comment type="similarity">
    <text evidence="9">Belongs to the anthranilate phosphoribosyltransferase family.</text>
</comment>
<dbReference type="EMBL" id="QMHM01000006">
    <property type="protein sequence ID" value="RAV79928.1"/>
    <property type="molecule type" value="Genomic_DNA"/>
</dbReference>
<feature type="binding site" evidence="9">
    <location>
        <begin position="107"/>
        <end position="115"/>
    </location>
    <ligand>
        <name>5-phospho-alpha-D-ribose 1-diphosphate</name>
        <dbReference type="ChEBI" id="CHEBI:58017"/>
    </ligand>
</feature>
<gene>
    <name evidence="9 12" type="primary">trpD</name>
    <name evidence="12" type="ORF">DBT54_04415</name>
</gene>
<feature type="binding site" evidence="9">
    <location>
        <begin position="82"/>
        <end position="83"/>
    </location>
    <ligand>
        <name>5-phospho-alpha-D-ribose 1-diphosphate</name>
        <dbReference type="ChEBI" id="CHEBI:58017"/>
    </ligand>
</feature>
<dbReference type="Gene3D" id="3.40.1030.10">
    <property type="entry name" value="Nucleoside phosphorylase/phosphoribosyltransferase catalytic domain"/>
    <property type="match status" value="1"/>
</dbReference>
<dbReference type="Proteomes" id="UP000251923">
    <property type="component" value="Unassembled WGS sequence"/>
</dbReference>
<evidence type="ECO:0000256" key="4">
    <source>
        <dbReference type="ARBA" id="ARBA00022679"/>
    </source>
</evidence>
<dbReference type="InterPro" id="IPR000312">
    <property type="entry name" value="Glycosyl_Trfase_fam3"/>
</dbReference>
<dbReference type="GO" id="GO:0005829">
    <property type="term" value="C:cytosol"/>
    <property type="evidence" value="ECO:0007669"/>
    <property type="project" value="TreeGrafter"/>
</dbReference>
<evidence type="ECO:0000256" key="5">
    <source>
        <dbReference type="ARBA" id="ARBA00022822"/>
    </source>
</evidence>
<feature type="binding site" evidence="9">
    <location>
        <position position="79"/>
    </location>
    <ligand>
        <name>anthranilate</name>
        <dbReference type="ChEBI" id="CHEBI:16567"/>
        <label>1</label>
    </ligand>
</feature>
<feature type="domain" description="Glycosyl transferase family 3 N-terminal" evidence="11">
    <location>
        <begin position="4"/>
        <end position="65"/>
    </location>
</feature>
<comment type="caution">
    <text evidence="9">Lacks conserved residue(s) required for the propagation of feature annotation.</text>
</comment>
<dbReference type="UniPathway" id="UPA00035">
    <property type="reaction ID" value="UER00041"/>
</dbReference>
<dbReference type="FunFam" id="3.40.1030.10:FF:000002">
    <property type="entry name" value="Anthranilate phosphoribosyltransferase"/>
    <property type="match status" value="1"/>
</dbReference>
<dbReference type="InterPro" id="IPR017459">
    <property type="entry name" value="Glycosyl_Trfase_fam3_N_dom"/>
</dbReference>
<organism evidence="12 13">
    <name type="scientific">Aerococcus urinae</name>
    <dbReference type="NCBI Taxonomy" id="1376"/>
    <lineage>
        <taxon>Bacteria</taxon>
        <taxon>Bacillati</taxon>
        <taxon>Bacillota</taxon>
        <taxon>Bacilli</taxon>
        <taxon>Lactobacillales</taxon>
        <taxon>Aerococcaceae</taxon>
        <taxon>Aerococcus</taxon>
    </lineage>
</organism>
<evidence type="ECO:0000259" key="11">
    <source>
        <dbReference type="Pfam" id="PF02885"/>
    </source>
</evidence>
<evidence type="ECO:0000256" key="9">
    <source>
        <dbReference type="HAMAP-Rule" id="MF_00211"/>
    </source>
</evidence>
<evidence type="ECO:0000256" key="8">
    <source>
        <dbReference type="ARBA" id="ARBA00061188"/>
    </source>
</evidence>
<evidence type="ECO:0000313" key="12">
    <source>
        <dbReference type="EMBL" id="RAV79928.1"/>
    </source>
</evidence>
<evidence type="ECO:0000313" key="13">
    <source>
        <dbReference type="Proteomes" id="UP000251923"/>
    </source>
</evidence>
<evidence type="ECO:0000256" key="2">
    <source>
        <dbReference type="ARBA" id="ARBA00022605"/>
    </source>
</evidence>
<comment type="similarity">
    <text evidence="8">In the C-terminal section; belongs to the anthranilate phosphoribosyltransferase family.</text>
</comment>
<dbReference type="HAMAP" id="MF_00211">
    <property type="entry name" value="TrpD"/>
    <property type="match status" value="1"/>
</dbReference>
<comment type="caution">
    <text evidence="12">The sequence shown here is derived from an EMBL/GenBank/DDBJ whole genome shotgun (WGS) entry which is preliminary data.</text>
</comment>
<dbReference type="AlphaFoldDB" id="A0A178HDJ0"/>
<keyword evidence="9" id="KW-0460">Magnesium</keyword>
<keyword evidence="6 9" id="KW-0057">Aromatic amino acid biosynthesis</keyword>
<accession>A0A178HDJ0</accession>
<keyword evidence="5 9" id="KW-0822">Tryptophan biosynthesis</keyword>
<reference evidence="12 13" key="1">
    <citation type="submission" date="2018-04" db="EMBL/GenBank/DDBJ databases">
        <title>Aerococcus urinae genomes.</title>
        <authorList>
            <person name="Hilt E."/>
            <person name="Gilbert N.M."/>
            <person name="Thomas-White K."/>
            <person name="Putonti C."/>
            <person name="Lewis A.L."/>
            <person name="Visck K.L."/>
            <person name="Wolfe A.J."/>
        </authorList>
    </citation>
    <scope>NUCLEOTIDE SEQUENCE [LARGE SCALE GENOMIC DNA]</scope>
    <source>
        <strain evidence="12 13">UMB7480</strain>
    </source>
</reference>
<feature type="binding site" evidence="9">
    <location>
        <position position="225"/>
    </location>
    <ligand>
        <name>Mg(2+)</name>
        <dbReference type="ChEBI" id="CHEBI:18420"/>
        <label>2</label>
    </ligand>
</feature>
<evidence type="ECO:0000256" key="3">
    <source>
        <dbReference type="ARBA" id="ARBA00022676"/>
    </source>
</evidence>
<feature type="domain" description="Glycosyl transferase family 3" evidence="10">
    <location>
        <begin position="73"/>
        <end position="324"/>
    </location>
</feature>
<dbReference type="SUPFAM" id="SSF52418">
    <property type="entry name" value="Nucleoside phosphorylase/phosphoribosyltransferase catalytic domain"/>
    <property type="match status" value="1"/>
</dbReference>
<feature type="binding site" evidence="9">
    <location>
        <position position="79"/>
    </location>
    <ligand>
        <name>5-phospho-alpha-D-ribose 1-diphosphate</name>
        <dbReference type="ChEBI" id="CHEBI:58017"/>
    </ligand>
</feature>
<evidence type="ECO:0000256" key="7">
    <source>
        <dbReference type="ARBA" id="ARBA00052328"/>
    </source>
</evidence>
<dbReference type="InterPro" id="IPR036320">
    <property type="entry name" value="Glycosyl_Trfase_fam3_N_dom_sf"/>
</dbReference>
<dbReference type="EC" id="2.4.2.18" evidence="9"/>